<evidence type="ECO:0000256" key="3">
    <source>
        <dbReference type="ARBA" id="ARBA00006792"/>
    </source>
</evidence>
<evidence type="ECO:0000256" key="2">
    <source>
        <dbReference type="ARBA" id="ARBA00004434"/>
    </source>
</evidence>
<keyword evidence="6" id="KW-1133">Transmembrane helix</keyword>
<organism evidence="9">
    <name type="scientific">Physcomitrium patens</name>
    <name type="common">Spreading-leaved earth moss</name>
    <name type="synonym">Physcomitrella patens</name>
    <dbReference type="NCBI Taxonomy" id="3218"/>
    <lineage>
        <taxon>Eukaryota</taxon>
        <taxon>Viridiplantae</taxon>
        <taxon>Streptophyta</taxon>
        <taxon>Embryophyta</taxon>
        <taxon>Bryophyta</taxon>
        <taxon>Bryophytina</taxon>
        <taxon>Bryopsida</taxon>
        <taxon>Funariidae</taxon>
        <taxon>Funariales</taxon>
        <taxon>Funariaceae</taxon>
        <taxon>Physcomitrium</taxon>
    </lineage>
</organism>
<name>A0A2K1J8H1_PHYPA</name>
<protein>
    <recommendedName>
        <fullName evidence="12">MICOS complex subunit</fullName>
    </recommendedName>
</protein>
<evidence type="ECO:0000256" key="1">
    <source>
        <dbReference type="ARBA" id="ARBA00002689"/>
    </source>
</evidence>
<keyword evidence="5" id="KW-0999">Mitochondrion inner membrane</keyword>
<gene>
    <name evidence="10" type="primary">LOC112293127</name>
    <name evidence="9" type="ORF">PHYPA_020949</name>
</gene>
<evidence type="ECO:0000256" key="8">
    <source>
        <dbReference type="ARBA" id="ARBA00023136"/>
    </source>
</evidence>
<dbReference type="Gramene" id="Pp3c16_13970V3.1">
    <property type="protein sequence ID" value="Pp3c16_13970V3.1"/>
    <property type="gene ID" value="Pp3c16_13970"/>
</dbReference>
<evidence type="ECO:0000256" key="6">
    <source>
        <dbReference type="ARBA" id="ARBA00022989"/>
    </source>
</evidence>
<dbReference type="PaxDb" id="3218-PP1S15_130V6.1"/>
<dbReference type="GO" id="GO:0061617">
    <property type="term" value="C:MICOS complex"/>
    <property type="evidence" value="ECO:0007669"/>
    <property type="project" value="InterPro"/>
</dbReference>
<dbReference type="AlphaFoldDB" id="A0A2K1J8H1"/>
<dbReference type="STRING" id="3218.A0A2K1J8H1"/>
<sequence>MGEMERPPQLDYAQNWDAAMDLTLRRFVYGSLSGAASALLLFRSPTTRWAAVAFGAGAGIGSACTDSFKLFPDTVGATFPFSLMPSRSVARDVQSRHADTPEPKHVQELLIQEAQA</sequence>
<keyword evidence="11" id="KW-1185">Reference proteome</keyword>
<dbReference type="GO" id="GO:0005739">
    <property type="term" value="C:mitochondrion"/>
    <property type="evidence" value="ECO:0000318"/>
    <property type="project" value="GO_Central"/>
</dbReference>
<keyword evidence="4" id="KW-0812">Transmembrane</keyword>
<evidence type="ECO:0000313" key="10">
    <source>
        <dbReference type="EnsemblPlants" id="Pp3c16_13970V3.1"/>
    </source>
</evidence>
<comment type="function">
    <text evidence="1">Component of the MICOS complex, a large protein complex of the mitochondrial inner membrane that plays crucial roles in the maintenance of crista junctions, inner membrane architecture, and formation of contact sites to the outer membrane.</text>
</comment>
<dbReference type="Pfam" id="PF04418">
    <property type="entry name" value="DUF543"/>
    <property type="match status" value="1"/>
</dbReference>
<reference evidence="9 11" key="1">
    <citation type="journal article" date="2008" name="Science">
        <title>The Physcomitrella genome reveals evolutionary insights into the conquest of land by plants.</title>
        <authorList>
            <person name="Rensing S."/>
            <person name="Lang D."/>
            <person name="Zimmer A."/>
            <person name="Terry A."/>
            <person name="Salamov A."/>
            <person name="Shapiro H."/>
            <person name="Nishiyama T."/>
            <person name="Perroud P.-F."/>
            <person name="Lindquist E."/>
            <person name="Kamisugi Y."/>
            <person name="Tanahashi T."/>
            <person name="Sakakibara K."/>
            <person name="Fujita T."/>
            <person name="Oishi K."/>
            <person name="Shin-I T."/>
            <person name="Kuroki Y."/>
            <person name="Toyoda A."/>
            <person name="Suzuki Y."/>
            <person name="Hashimoto A."/>
            <person name="Yamaguchi K."/>
            <person name="Sugano A."/>
            <person name="Kohara Y."/>
            <person name="Fujiyama A."/>
            <person name="Anterola A."/>
            <person name="Aoki S."/>
            <person name="Ashton N."/>
            <person name="Barbazuk W.B."/>
            <person name="Barker E."/>
            <person name="Bennetzen J."/>
            <person name="Bezanilla M."/>
            <person name="Blankenship R."/>
            <person name="Cho S.H."/>
            <person name="Dutcher S."/>
            <person name="Estelle M."/>
            <person name="Fawcett J.A."/>
            <person name="Gundlach H."/>
            <person name="Hanada K."/>
            <person name="Heyl A."/>
            <person name="Hicks K.A."/>
            <person name="Hugh J."/>
            <person name="Lohr M."/>
            <person name="Mayer K."/>
            <person name="Melkozernov A."/>
            <person name="Murata T."/>
            <person name="Nelson D."/>
            <person name="Pils B."/>
            <person name="Prigge M."/>
            <person name="Reiss B."/>
            <person name="Renner T."/>
            <person name="Rombauts S."/>
            <person name="Rushton P."/>
            <person name="Sanderfoot A."/>
            <person name="Schween G."/>
            <person name="Shiu S.-H."/>
            <person name="Stueber K."/>
            <person name="Theodoulou F.L."/>
            <person name="Tu H."/>
            <person name="Van de Peer Y."/>
            <person name="Verrier P.J."/>
            <person name="Waters E."/>
            <person name="Wood A."/>
            <person name="Yang L."/>
            <person name="Cove D."/>
            <person name="Cuming A."/>
            <person name="Hasebe M."/>
            <person name="Lucas S."/>
            <person name="Mishler D.B."/>
            <person name="Reski R."/>
            <person name="Grigoriev I."/>
            <person name="Quatrano R.S."/>
            <person name="Boore J.L."/>
        </authorList>
    </citation>
    <scope>NUCLEOTIDE SEQUENCE [LARGE SCALE GENOMIC DNA]</scope>
    <source>
        <strain evidence="10 11">cv. Gransden 2004</strain>
    </source>
</reference>
<reference evidence="10" key="3">
    <citation type="submission" date="2020-12" db="UniProtKB">
        <authorList>
            <consortium name="EnsemblPlants"/>
        </authorList>
    </citation>
    <scope>IDENTIFICATION</scope>
</reference>
<dbReference type="PANTHER" id="PTHR21304">
    <property type="entry name" value="MICOS COMPLEX SUBUNIT MIC10"/>
    <property type="match status" value="1"/>
</dbReference>
<evidence type="ECO:0000313" key="9">
    <source>
        <dbReference type="EMBL" id="PNR37840.1"/>
    </source>
</evidence>
<reference evidence="9 11" key="2">
    <citation type="journal article" date="2018" name="Plant J.">
        <title>The Physcomitrella patens chromosome-scale assembly reveals moss genome structure and evolution.</title>
        <authorList>
            <person name="Lang D."/>
            <person name="Ullrich K.K."/>
            <person name="Murat F."/>
            <person name="Fuchs J."/>
            <person name="Jenkins J."/>
            <person name="Haas F.B."/>
            <person name="Piednoel M."/>
            <person name="Gundlach H."/>
            <person name="Van Bel M."/>
            <person name="Meyberg R."/>
            <person name="Vives C."/>
            <person name="Morata J."/>
            <person name="Symeonidi A."/>
            <person name="Hiss M."/>
            <person name="Muchero W."/>
            <person name="Kamisugi Y."/>
            <person name="Saleh O."/>
            <person name="Blanc G."/>
            <person name="Decker E.L."/>
            <person name="van Gessel N."/>
            <person name="Grimwood J."/>
            <person name="Hayes R.D."/>
            <person name="Graham S.W."/>
            <person name="Gunter L.E."/>
            <person name="McDaniel S.F."/>
            <person name="Hoernstein S.N.W."/>
            <person name="Larsson A."/>
            <person name="Li F.W."/>
            <person name="Perroud P.F."/>
            <person name="Phillips J."/>
            <person name="Ranjan P."/>
            <person name="Rokshar D.S."/>
            <person name="Rothfels C.J."/>
            <person name="Schneider L."/>
            <person name="Shu S."/>
            <person name="Stevenson D.W."/>
            <person name="Thummler F."/>
            <person name="Tillich M."/>
            <person name="Villarreal Aguilar J.C."/>
            <person name="Widiez T."/>
            <person name="Wong G.K."/>
            <person name="Wymore A."/>
            <person name="Zhang Y."/>
            <person name="Zimmer A.D."/>
            <person name="Quatrano R.S."/>
            <person name="Mayer K.F.X."/>
            <person name="Goodstein D."/>
            <person name="Casacuberta J.M."/>
            <person name="Vandepoele K."/>
            <person name="Reski R."/>
            <person name="Cuming A.C."/>
            <person name="Tuskan G.A."/>
            <person name="Maumus F."/>
            <person name="Salse J."/>
            <person name="Schmutz J."/>
            <person name="Rensing S.A."/>
        </authorList>
    </citation>
    <scope>NUCLEOTIDE SEQUENCE [LARGE SCALE GENOMIC DNA]</scope>
    <source>
        <strain evidence="10 11">cv. Gransden 2004</strain>
    </source>
</reference>
<evidence type="ECO:0000256" key="5">
    <source>
        <dbReference type="ARBA" id="ARBA00022792"/>
    </source>
</evidence>
<accession>A0A2K1J8H1</accession>
<dbReference type="EMBL" id="ABEU02000016">
    <property type="protein sequence ID" value="PNR37840.1"/>
    <property type="molecule type" value="Genomic_DNA"/>
</dbReference>
<evidence type="ECO:0000313" key="11">
    <source>
        <dbReference type="Proteomes" id="UP000006727"/>
    </source>
</evidence>
<dbReference type="Proteomes" id="UP000006727">
    <property type="component" value="Chromosome 16"/>
</dbReference>
<comment type="subcellular location">
    <subcellularLocation>
        <location evidence="2">Mitochondrion inner membrane</location>
        <topology evidence="2">Single-pass membrane protein</topology>
    </subcellularLocation>
</comment>
<evidence type="ECO:0000256" key="7">
    <source>
        <dbReference type="ARBA" id="ARBA00023128"/>
    </source>
</evidence>
<dbReference type="InterPro" id="IPR007512">
    <property type="entry name" value="Mic10"/>
</dbReference>
<dbReference type="EnsemblPlants" id="Pp3c16_13970V3.1">
    <property type="protein sequence ID" value="Pp3c16_13970V3.1"/>
    <property type="gene ID" value="Pp3c16_13970"/>
</dbReference>
<comment type="similarity">
    <text evidence="3">Belongs to the MICOS complex subunit Mic10 family.</text>
</comment>
<keyword evidence="8" id="KW-0472">Membrane</keyword>
<evidence type="ECO:0008006" key="12">
    <source>
        <dbReference type="Google" id="ProtNLM"/>
    </source>
</evidence>
<evidence type="ECO:0000256" key="4">
    <source>
        <dbReference type="ARBA" id="ARBA00022692"/>
    </source>
</evidence>
<dbReference type="PANTHER" id="PTHR21304:SF0">
    <property type="entry name" value="MICOS COMPLEX SUBUNIT MIC10"/>
    <property type="match status" value="1"/>
</dbReference>
<keyword evidence="7" id="KW-0496">Mitochondrion</keyword>
<proteinExistence type="inferred from homology"/>